<evidence type="ECO:0000256" key="7">
    <source>
        <dbReference type="ARBA" id="ARBA00023114"/>
    </source>
</evidence>
<dbReference type="PANTHER" id="PTHR38762">
    <property type="entry name" value="CRYPTIC OUTER MEMBRANE PORIN BGLH-RELATED"/>
    <property type="match status" value="1"/>
</dbReference>
<dbReference type="GO" id="GO:0006811">
    <property type="term" value="P:monoatomic ion transport"/>
    <property type="evidence" value="ECO:0007669"/>
    <property type="project" value="UniProtKB-KW"/>
</dbReference>
<protein>
    <submittedName>
        <fullName evidence="12">Sucrose porin</fullName>
    </submittedName>
</protein>
<keyword evidence="6" id="KW-0406">Ion transport</keyword>
<evidence type="ECO:0000256" key="2">
    <source>
        <dbReference type="ARBA" id="ARBA00007055"/>
    </source>
</evidence>
<proteinExistence type="inferred from homology"/>
<name>A0A1M5ZTU9_9VIBR</name>
<evidence type="ECO:0000256" key="10">
    <source>
        <dbReference type="SAM" id="Coils"/>
    </source>
</evidence>
<evidence type="ECO:0000256" key="1">
    <source>
        <dbReference type="ARBA" id="ARBA00004571"/>
    </source>
</evidence>
<dbReference type="InterPro" id="IPR036998">
    <property type="entry name" value="Porin_LamB_sf"/>
</dbReference>
<keyword evidence="13" id="KW-1185">Reference proteome</keyword>
<feature type="chain" id="PRO_5012183754" evidence="11">
    <location>
        <begin position="24"/>
        <end position="454"/>
    </location>
</feature>
<dbReference type="Pfam" id="PF02264">
    <property type="entry name" value="LamB"/>
    <property type="match status" value="1"/>
</dbReference>
<dbReference type="SUPFAM" id="SSF56935">
    <property type="entry name" value="Porins"/>
    <property type="match status" value="1"/>
</dbReference>
<dbReference type="GO" id="GO:0015288">
    <property type="term" value="F:porin activity"/>
    <property type="evidence" value="ECO:0007669"/>
    <property type="project" value="UniProtKB-KW"/>
</dbReference>
<dbReference type="OrthoDB" id="106611at2"/>
<evidence type="ECO:0000313" key="12">
    <source>
        <dbReference type="EMBL" id="SHI27651.1"/>
    </source>
</evidence>
<dbReference type="GO" id="GO:0009279">
    <property type="term" value="C:cell outer membrane"/>
    <property type="evidence" value="ECO:0007669"/>
    <property type="project" value="UniProtKB-SubCell"/>
</dbReference>
<evidence type="ECO:0000256" key="9">
    <source>
        <dbReference type="ARBA" id="ARBA00023237"/>
    </source>
</evidence>
<dbReference type="GO" id="GO:0015774">
    <property type="term" value="P:polysaccharide transport"/>
    <property type="evidence" value="ECO:0007669"/>
    <property type="project" value="TreeGrafter"/>
</dbReference>
<comment type="similarity">
    <text evidence="2">Belongs to the porin LamB (TC 1.B.3) family.</text>
</comment>
<gene>
    <name evidence="12" type="primary">scrY</name>
    <name evidence="12" type="ORF">VA7868_03217</name>
</gene>
<dbReference type="EMBL" id="FQXZ01000037">
    <property type="protein sequence ID" value="SHI27651.1"/>
    <property type="molecule type" value="Genomic_DNA"/>
</dbReference>
<keyword evidence="4" id="KW-1134">Transmembrane beta strand</keyword>
<dbReference type="InterPro" id="IPR050286">
    <property type="entry name" value="G_neg_Bact_CarbUptk_Porin"/>
</dbReference>
<evidence type="ECO:0000256" key="3">
    <source>
        <dbReference type="ARBA" id="ARBA00022448"/>
    </source>
</evidence>
<feature type="coiled-coil region" evidence="10">
    <location>
        <begin position="20"/>
        <end position="54"/>
    </location>
</feature>
<dbReference type="InterPro" id="IPR003192">
    <property type="entry name" value="Porin_LamB"/>
</dbReference>
<evidence type="ECO:0000256" key="8">
    <source>
        <dbReference type="ARBA" id="ARBA00023136"/>
    </source>
</evidence>
<evidence type="ECO:0000256" key="5">
    <source>
        <dbReference type="ARBA" id="ARBA00022692"/>
    </source>
</evidence>
<reference evidence="12 13" key="1">
    <citation type="submission" date="2016-11" db="EMBL/GenBank/DDBJ databases">
        <authorList>
            <person name="Jaros S."/>
            <person name="Januszkiewicz K."/>
            <person name="Wedrychowicz H."/>
        </authorList>
    </citation>
    <scope>NUCLEOTIDE SEQUENCE [LARGE SCALE GENOMIC DNA]</scope>
    <source>
        <strain evidence="12 13">CECT 7868</strain>
    </source>
</reference>
<dbReference type="Gene3D" id="2.40.170.10">
    <property type="entry name" value="Porin, LamB type"/>
    <property type="match status" value="1"/>
</dbReference>
<keyword evidence="11" id="KW-0732">Signal</keyword>
<dbReference type="AlphaFoldDB" id="A0A1M5ZTU9"/>
<dbReference type="RefSeq" id="WP_073604848.1">
    <property type="nucleotide sequence ID" value="NZ_FQXZ01000037.1"/>
</dbReference>
<evidence type="ECO:0000256" key="6">
    <source>
        <dbReference type="ARBA" id="ARBA00023065"/>
    </source>
</evidence>
<keyword evidence="10" id="KW-0175">Coiled coil</keyword>
<dbReference type="GO" id="GO:0015144">
    <property type="term" value="F:carbohydrate transmembrane transporter activity"/>
    <property type="evidence" value="ECO:0007669"/>
    <property type="project" value="TreeGrafter"/>
</dbReference>
<feature type="signal peptide" evidence="11">
    <location>
        <begin position="1"/>
        <end position="23"/>
    </location>
</feature>
<evidence type="ECO:0000256" key="4">
    <source>
        <dbReference type="ARBA" id="ARBA00022452"/>
    </source>
</evidence>
<keyword evidence="9" id="KW-0998">Cell outer membrane</keyword>
<sequence length="454" mass="49910">MRQRTKLAITITSILLPAHFAMAQSDLSALEARINELESRVASAEKTAQEAQQDAAAFEFTGYARSGLIANDDFNGAQGTGVGMTPVGGLGGHIGRLGVEDDTYVEANLIHRRTADNGSSAYYKIMLADGQESKNPWTADSSQVNVRQAFAEFSNLSSFSGAFKDAKIWAGKRFDRDNFDIHFLDSDIVYLAGTGAGIYDVQLGDNWKSNFSVYGHDFSDVDGNDIESYTVTMNNHIGQWQLMVNGIIAKDNEENGTNDAENGLHALLAYHADSFYGISDGFSKTGVIAGHGLGAEVKNIGSDGNLTDDAKSVRFFTYGVTRFADNWRIAPAFMTQYSKDQYQENDKFVWATLNVRLAQEFTDNFEMVYEGTYQYMDLDNASDEAKGSFYKATVAPTFKLSTAGGFFDRPELRFAVSYVDWSNELDGSYSINGATKTLGDGGEAFFALQMETWF</sequence>
<organism evidence="12 13">
    <name type="scientific">Vibrio aerogenes CECT 7868</name>
    <dbReference type="NCBI Taxonomy" id="1216006"/>
    <lineage>
        <taxon>Bacteria</taxon>
        <taxon>Pseudomonadati</taxon>
        <taxon>Pseudomonadota</taxon>
        <taxon>Gammaproteobacteria</taxon>
        <taxon>Vibrionales</taxon>
        <taxon>Vibrionaceae</taxon>
        <taxon>Vibrio</taxon>
    </lineage>
</organism>
<keyword evidence="7" id="KW-0626">Porin</keyword>
<comment type="subcellular location">
    <subcellularLocation>
        <location evidence="1">Cell outer membrane</location>
        <topology evidence="1">Multi-pass membrane protein</topology>
    </subcellularLocation>
</comment>
<accession>A0A1M5ZTU9</accession>
<dbReference type="PANTHER" id="PTHR38762:SF1">
    <property type="entry name" value="CRYPTIC OUTER MEMBRANE PORIN BGLH-RELATED"/>
    <property type="match status" value="1"/>
</dbReference>
<keyword evidence="8" id="KW-0472">Membrane</keyword>
<keyword evidence="5" id="KW-0812">Transmembrane</keyword>
<dbReference type="Proteomes" id="UP000184608">
    <property type="component" value="Unassembled WGS sequence"/>
</dbReference>
<evidence type="ECO:0000313" key="13">
    <source>
        <dbReference type="Proteomes" id="UP000184608"/>
    </source>
</evidence>
<dbReference type="STRING" id="1216006.VA7868_03217"/>
<evidence type="ECO:0000256" key="11">
    <source>
        <dbReference type="SAM" id="SignalP"/>
    </source>
</evidence>
<dbReference type="GO" id="GO:0046930">
    <property type="term" value="C:pore complex"/>
    <property type="evidence" value="ECO:0007669"/>
    <property type="project" value="UniProtKB-KW"/>
</dbReference>
<keyword evidence="3" id="KW-0813">Transport</keyword>